<dbReference type="FunCoup" id="A0A6P8N5D2">
    <property type="interactions" value="437"/>
</dbReference>
<evidence type="ECO:0000256" key="4">
    <source>
        <dbReference type="ARBA" id="ARBA00022692"/>
    </source>
</evidence>
<dbReference type="OrthoDB" id="5783753at2759"/>
<keyword evidence="8" id="KW-1133">Transmembrane helix</keyword>
<comment type="similarity">
    <text evidence="11">Belongs to the UQCC4 family.</text>
</comment>
<comment type="subcellular location">
    <subcellularLocation>
        <location evidence="1">Mitochondrion inner membrane</location>
        <topology evidence="1">Single-pass membrane protein</topology>
    </subcellularLocation>
</comment>
<dbReference type="InterPro" id="IPR029160">
    <property type="entry name" value="UQCC4"/>
</dbReference>
<evidence type="ECO:0000313" key="13">
    <source>
        <dbReference type="Proteomes" id="UP000515159"/>
    </source>
</evidence>
<evidence type="ECO:0000256" key="9">
    <source>
        <dbReference type="ARBA" id="ARBA00023128"/>
    </source>
</evidence>
<dbReference type="GO" id="GO:0005743">
    <property type="term" value="C:mitochondrial inner membrane"/>
    <property type="evidence" value="ECO:0007669"/>
    <property type="project" value="UniProtKB-SubCell"/>
</dbReference>
<evidence type="ECO:0000256" key="11">
    <source>
        <dbReference type="ARBA" id="ARBA00034713"/>
    </source>
</evidence>
<keyword evidence="9" id="KW-0496">Mitochondrion</keyword>
<protein>
    <submittedName>
        <fullName evidence="14">Protein CCSMST1</fullName>
    </submittedName>
</protein>
<keyword evidence="2" id="KW-0813">Transport</keyword>
<dbReference type="Pfam" id="PF15013">
    <property type="entry name" value="CCSMST1"/>
    <property type="match status" value="1"/>
</dbReference>
<evidence type="ECO:0000256" key="1">
    <source>
        <dbReference type="ARBA" id="ARBA00004434"/>
    </source>
</evidence>
<dbReference type="PRINTS" id="PR02042">
    <property type="entry name" value="CCSMST1"/>
</dbReference>
<feature type="region of interest" description="Disordered" evidence="12">
    <location>
        <begin position="16"/>
        <end position="51"/>
    </location>
</feature>
<dbReference type="Proteomes" id="UP000515159">
    <property type="component" value="Chromosome 11"/>
</dbReference>
<evidence type="ECO:0000256" key="3">
    <source>
        <dbReference type="ARBA" id="ARBA00022660"/>
    </source>
</evidence>
<evidence type="ECO:0000256" key="5">
    <source>
        <dbReference type="ARBA" id="ARBA00022729"/>
    </source>
</evidence>
<gene>
    <name evidence="14" type="primary">C11H16orf91</name>
</gene>
<reference evidence="14" key="1">
    <citation type="submission" date="2025-08" db="UniProtKB">
        <authorList>
            <consortium name="RefSeq"/>
        </authorList>
    </citation>
    <scope>IDENTIFICATION</scope>
</reference>
<keyword evidence="3" id="KW-0679">Respiratory chain</keyword>
<sequence length="121" mass="13822">MRWNLYRVLGLRSVQASSTKPVVRRIHENSNQPSPEDKEDSTPIPFSTSKGSHRVWTVARSFGSDHQRPLWQALSVSFLSTALLLWCVFREETELDKALFSITELPERGTAEEVHSPNKET</sequence>
<dbReference type="InParanoid" id="A0A6P8N5D2"/>
<dbReference type="PANTHER" id="PTHR35268">
    <property type="entry name" value="PROTEIN CCSMST1"/>
    <property type="match status" value="1"/>
</dbReference>
<keyword evidence="6" id="KW-0999">Mitochondrion inner membrane</keyword>
<evidence type="ECO:0000256" key="8">
    <source>
        <dbReference type="ARBA" id="ARBA00022989"/>
    </source>
</evidence>
<dbReference type="AlphaFoldDB" id="A0A6P8N5D2"/>
<keyword evidence="10" id="KW-0472">Membrane</keyword>
<keyword evidence="4" id="KW-0812">Transmembrane</keyword>
<name>A0A6P8N5D2_GEOSA</name>
<keyword evidence="5" id="KW-0732">Signal</keyword>
<evidence type="ECO:0000256" key="7">
    <source>
        <dbReference type="ARBA" id="ARBA00022982"/>
    </source>
</evidence>
<keyword evidence="13" id="KW-1185">Reference proteome</keyword>
<evidence type="ECO:0000313" key="14">
    <source>
        <dbReference type="RefSeq" id="XP_033770707.1"/>
    </source>
</evidence>
<dbReference type="RefSeq" id="XP_033770707.1">
    <property type="nucleotide sequence ID" value="XM_033914816.1"/>
</dbReference>
<evidence type="ECO:0000256" key="12">
    <source>
        <dbReference type="SAM" id="MobiDB-lite"/>
    </source>
</evidence>
<keyword evidence="7" id="KW-0249">Electron transport</keyword>
<evidence type="ECO:0000256" key="10">
    <source>
        <dbReference type="ARBA" id="ARBA00023136"/>
    </source>
</evidence>
<accession>A0A6P8N5D2</accession>
<evidence type="ECO:0000256" key="6">
    <source>
        <dbReference type="ARBA" id="ARBA00022792"/>
    </source>
</evidence>
<proteinExistence type="inferred from homology"/>
<dbReference type="KEGG" id="gsh:117345736"/>
<evidence type="ECO:0000256" key="2">
    <source>
        <dbReference type="ARBA" id="ARBA00022448"/>
    </source>
</evidence>
<organism evidence="13 14">
    <name type="scientific">Geotrypetes seraphini</name>
    <name type="common">Gaboon caecilian</name>
    <name type="synonym">Caecilia seraphini</name>
    <dbReference type="NCBI Taxonomy" id="260995"/>
    <lineage>
        <taxon>Eukaryota</taxon>
        <taxon>Metazoa</taxon>
        <taxon>Chordata</taxon>
        <taxon>Craniata</taxon>
        <taxon>Vertebrata</taxon>
        <taxon>Euteleostomi</taxon>
        <taxon>Amphibia</taxon>
        <taxon>Gymnophiona</taxon>
        <taxon>Geotrypetes</taxon>
    </lineage>
</organism>
<dbReference type="CTD" id="101618063"/>
<dbReference type="GeneID" id="117345736"/>
<dbReference type="InterPro" id="IPR023248">
    <property type="entry name" value="UQCC4_vert"/>
</dbReference>
<dbReference type="PANTHER" id="PTHR35268:SF1">
    <property type="entry name" value="UBIQUINOL-CYTOCHROME-C REDUCTASE COMPLEX ASSEMBLY FACTOR 4"/>
    <property type="match status" value="1"/>
</dbReference>